<feature type="transmembrane region" description="Helical" evidence="2">
    <location>
        <begin position="830"/>
        <end position="854"/>
    </location>
</feature>
<feature type="transmembrane region" description="Helical" evidence="2">
    <location>
        <begin position="769"/>
        <end position="788"/>
    </location>
</feature>
<dbReference type="AlphaFoldDB" id="A0A7S1PJQ5"/>
<feature type="transmembrane region" description="Helical" evidence="2">
    <location>
        <begin position="800"/>
        <end position="818"/>
    </location>
</feature>
<organism evidence="4">
    <name type="scientific">Alexandrium catenella</name>
    <name type="common">Red tide dinoflagellate</name>
    <name type="synonym">Gonyaulax catenella</name>
    <dbReference type="NCBI Taxonomy" id="2925"/>
    <lineage>
        <taxon>Eukaryota</taxon>
        <taxon>Sar</taxon>
        <taxon>Alveolata</taxon>
        <taxon>Dinophyceae</taxon>
        <taxon>Gonyaulacales</taxon>
        <taxon>Pyrocystaceae</taxon>
        <taxon>Alexandrium</taxon>
    </lineage>
</organism>
<protein>
    <recommendedName>
        <fullName evidence="3">Tyrosine-protein kinase ephrin type A/B receptor-like domain-containing protein</fullName>
    </recommendedName>
</protein>
<dbReference type="EMBL" id="HBGE01002791">
    <property type="protein sequence ID" value="CAD9088708.1"/>
    <property type="molecule type" value="Transcribed_RNA"/>
</dbReference>
<name>A0A7S1PJQ5_ALECA</name>
<feature type="transmembrane region" description="Helical" evidence="2">
    <location>
        <begin position="693"/>
        <end position="722"/>
    </location>
</feature>
<proteinExistence type="predicted"/>
<feature type="transmembrane region" description="Helical" evidence="2">
    <location>
        <begin position="742"/>
        <end position="763"/>
    </location>
</feature>
<dbReference type="Gene3D" id="2.10.50.10">
    <property type="entry name" value="Tumor Necrosis Factor Receptor, subunit A, domain 2"/>
    <property type="match status" value="1"/>
</dbReference>
<reference evidence="4" key="1">
    <citation type="submission" date="2021-01" db="EMBL/GenBank/DDBJ databases">
        <authorList>
            <person name="Corre E."/>
            <person name="Pelletier E."/>
            <person name="Niang G."/>
            <person name="Scheremetjew M."/>
            <person name="Finn R."/>
            <person name="Kale V."/>
            <person name="Holt S."/>
            <person name="Cochrane G."/>
            <person name="Meng A."/>
            <person name="Brown T."/>
            <person name="Cohen L."/>
        </authorList>
    </citation>
    <scope>NUCLEOTIDE SEQUENCE</scope>
    <source>
        <strain evidence="4">OF101</strain>
    </source>
</reference>
<dbReference type="PANTHER" id="PTHR11319">
    <property type="entry name" value="G PROTEIN-COUPLED RECEPTOR-RELATED"/>
    <property type="match status" value="1"/>
</dbReference>
<keyword evidence="2" id="KW-1133">Transmembrane helix</keyword>
<feature type="transmembrane region" description="Helical" evidence="2">
    <location>
        <begin position="542"/>
        <end position="561"/>
    </location>
</feature>
<dbReference type="Pfam" id="PF07699">
    <property type="entry name" value="Ephrin_rec_like"/>
    <property type="match status" value="2"/>
</dbReference>
<gene>
    <name evidence="4" type="ORF">ACAT0790_LOCUS1699</name>
</gene>
<evidence type="ECO:0000313" key="4">
    <source>
        <dbReference type="EMBL" id="CAD9088708.1"/>
    </source>
</evidence>
<evidence type="ECO:0000256" key="1">
    <source>
        <dbReference type="SAM" id="MobiDB-lite"/>
    </source>
</evidence>
<feature type="transmembrane region" description="Helical" evidence="2">
    <location>
        <begin position="509"/>
        <end position="530"/>
    </location>
</feature>
<keyword evidence="2" id="KW-0472">Membrane</keyword>
<dbReference type="CDD" id="cd00185">
    <property type="entry name" value="TNFRSF"/>
    <property type="match status" value="1"/>
</dbReference>
<evidence type="ECO:0000256" key="2">
    <source>
        <dbReference type="SAM" id="Phobius"/>
    </source>
</evidence>
<feature type="region of interest" description="Disordered" evidence="1">
    <location>
        <begin position="947"/>
        <end position="966"/>
    </location>
</feature>
<feature type="domain" description="Tyrosine-protein kinase ephrin type A/B receptor-like" evidence="3">
    <location>
        <begin position="317"/>
        <end position="350"/>
    </location>
</feature>
<dbReference type="SMART" id="SM01411">
    <property type="entry name" value="Ephrin_rec_like"/>
    <property type="match status" value="2"/>
</dbReference>
<dbReference type="InterPro" id="IPR009030">
    <property type="entry name" value="Growth_fac_rcpt_cys_sf"/>
</dbReference>
<feature type="transmembrane region" description="Helical" evidence="2">
    <location>
        <begin position="644"/>
        <end position="664"/>
    </location>
</feature>
<feature type="transmembrane region" description="Helical" evidence="2">
    <location>
        <begin position="603"/>
        <end position="623"/>
    </location>
</feature>
<dbReference type="SUPFAM" id="SSF57184">
    <property type="entry name" value="Growth factor receptor domain"/>
    <property type="match status" value="1"/>
</dbReference>
<evidence type="ECO:0000259" key="3">
    <source>
        <dbReference type="Pfam" id="PF07699"/>
    </source>
</evidence>
<feature type="domain" description="Tyrosine-protein kinase ephrin type A/B receptor-like" evidence="3">
    <location>
        <begin position="351"/>
        <end position="394"/>
    </location>
</feature>
<keyword evidence="2" id="KW-0812">Transmembrane</keyword>
<sequence>MDHSMVTAQSQFHLPLQYYLSYSNTKISLQDFFDDPRGIPDSELLPCSQNNLGMNEMMAGNYRKFYGSQDPEGTVDLGLDSSGQVKYAMNCSGPGRGVWWLSPKCRENQSRCIPAFSGGVGWWIDEIVFKAVAWDMPVAVAVLANWGKYTTVPKQRRSVFYWWWPDALFTDQRPSSVIFPTHNKVERLAGDLRTAMNVVELEKWAVYATTNRSNLNMRRPLAMLENYELTPQLFESILQHYIRLGGTMDIMEQLVCEWLNNNTNIWLLGTKKWLPEETTCEVGQGIVSSTGEWVESRVQAQSCAWCAPGRMSERIAAESTYKCAKCLPGTFQSTKGETECTECPVGEEAPQAGQKECTRCGLGKFATSNGQVTCDRCLQGFITAYVGSTGVDSCICREGFYRDTANRDACLACEKGMTCPQGSDALGYQTSFSERYPIVPLVDTGYWASAEEPLWIFRCESGERCPGGRRPGKACAAKLNDQGCAHCDKDHVWNGERCTSCGSPEVTTLLFPIAPFILCPILIISLYKLFGDSYARWGTWQNGAAASVFILLNHYQIANILKATNLAWPATVSQVMDVFKYTSDVATIFRPSCSGFGDFKSLLIVRALAPCFLAFMYIFIWSISQLVGRRYPALKMEPNRTLNGFFSLIFTFFAGITEAAFTIFKCSPNPNGTASLQTDRSITCSSAEWNSMAIIGILAVLFWVIGIGLLFIRSIMTAPQYFHNKDMQMRWKFLFIRYRADVHWWAVIFVLKGIFLNLGSVIITTGVGQLFWINICLLLYSGTLAVYRPWRHMPNNGMDAVAHLTLMLAAAVATWYGVDAVDNKASADKLVSTILTVFLFTCWLPCPVIIPTLIMRERSARFLDNKDRNVELIIDAFEVVMSSDKEDRELFLQSLGEWDFWFMLKAKDIIQTTFAKRKCRTGYSVHSLDDLQVETFTDRKTRRSFTRISSGSNNGRTTKTVTSVRF</sequence>
<accession>A0A7S1PJQ5</accession>
<dbReference type="InterPro" id="IPR011641">
    <property type="entry name" value="Tyr-kin_ephrin_A/B_rcpt-like"/>
</dbReference>
<dbReference type="PANTHER" id="PTHR11319:SF35">
    <property type="entry name" value="OUTER MEMBRANE PROTEIN PMPC-RELATED"/>
    <property type="match status" value="1"/>
</dbReference>